<gene>
    <name evidence="1" type="ORF">H2515_10950</name>
</gene>
<accession>A0A7T4WC89</accession>
<dbReference type="EMBL" id="CP059488">
    <property type="protein sequence ID" value="QQD71941.1"/>
    <property type="molecule type" value="Genomic_DNA"/>
</dbReference>
<proteinExistence type="predicted"/>
<dbReference type="RefSeq" id="WP_198660123.1">
    <property type="nucleotide sequence ID" value="NZ_CP059488.1"/>
</dbReference>
<dbReference type="AlphaFoldDB" id="A0A7T4WC89"/>
<protein>
    <submittedName>
        <fullName evidence="1">Uncharacterized protein</fullName>
    </submittedName>
</protein>
<sequence length="84" mass="9217">MKHKKLAWSITPGSTFAVALDDLPLTAVSVEAAIQAMMTVQPIALGTAAKSEFYIVLRRFEAREGRCFWVNKNPANSGLKKHVS</sequence>
<evidence type="ECO:0000313" key="2">
    <source>
        <dbReference type="Proteomes" id="UP000595420"/>
    </source>
</evidence>
<dbReference type="Proteomes" id="UP000595420">
    <property type="component" value="Chromosome"/>
</dbReference>
<evidence type="ECO:0000313" key="1">
    <source>
        <dbReference type="EMBL" id="QQD71941.1"/>
    </source>
</evidence>
<organism evidence="1 2">
    <name type="scientific">Acidithiobacillus ferrivorans</name>
    <dbReference type="NCBI Taxonomy" id="160808"/>
    <lineage>
        <taxon>Bacteria</taxon>
        <taxon>Pseudomonadati</taxon>
        <taxon>Pseudomonadota</taxon>
        <taxon>Acidithiobacillia</taxon>
        <taxon>Acidithiobacillales</taxon>
        <taxon>Acidithiobacillaceae</taxon>
        <taxon>Acidithiobacillus</taxon>
    </lineage>
</organism>
<reference evidence="1 2" key="1">
    <citation type="submission" date="2020-07" db="EMBL/GenBank/DDBJ databases">
        <title>Complete genome sequence analysis of Acidithiobacillus ferrivorans XJFY6S-08 reveals extreme environmental adaptation to alpine acid mine drainage.</title>
        <authorList>
            <person name="Yan L."/>
            <person name="Ni Y."/>
        </authorList>
    </citation>
    <scope>NUCLEOTIDE SEQUENCE [LARGE SCALE GENOMIC DNA]</scope>
    <source>
        <strain evidence="1 2">XJFY6S-08</strain>
    </source>
</reference>
<name>A0A7T4WC89_9PROT</name>